<reference evidence="1 2" key="2">
    <citation type="submission" date="2010-03" db="EMBL/GenBank/DDBJ databases">
        <authorList>
            <person name="Pajon A."/>
        </authorList>
    </citation>
    <scope>NUCLEOTIDE SEQUENCE [LARGE SCALE GENOMIC DNA]</scope>
    <source>
        <strain evidence="1 2">T2-87</strain>
    </source>
</reference>
<organism evidence="1 2">
    <name type="scientific">Faecalitalea cylindroides T2-87</name>
    <dbReference type="NCBI Taxonomy" id="717960"/>
    <lineage>
        <taxon>Bacteria</taxon>
        <taxon>Bacillati</taxon>
        <taxon>Bacillota</taxon>
        <taxon>Erysipelotrichia</taxon>
        <taxon>Erysipelotrichales</taxon>
        <taxon>Erysipelotrichaceae</taxon>
        <taxon>Faecalitalea</taxon>
    </lineage>
</organism>
<dbReference type="AlphaFoldDB" id="D4JD99"/>
<dbReference type="HOGENOM" id="CLU_1832178_0_0_9"/>
<evidence type="ECO:0000313" key="1">
    <source>
        <dbReference type="EMBL" id="CBK88171.1"/>
    </source>
</evidence>
<dbReference type="KEGG" id="euc:EC1_05040"/>
<dbReference type="EMBL" id="FP929041">
    <property type="protein sequence ID" value="CBK88171.1"/>
    <property type="molecule type" value="Genomic_DNA"/>
</dbReference>
<sequence>MITLNVQHLNEEISQSLYDRCLDQIDLHRLPCTCGRHDMVLHSSYERYARTSNGKFKLLVTVSAVNPVERRMPFFYLPSFPGSLFSSAFGRRIISATFPATDWTTRSLPFCDLDMDMKRRGNLIEFYIFYLDAIDIEDRF</sequence>
<reference evidence="1 2" key="1">
    <citation type="submission" date="2010-03" db="EMBL/GenBank/DDBJ databases">
        <title>The genome sequence of Eubacterium cylindroides T2-87.</title>
        <authorList>
            <consortium name="metaHIT consortium -- http://www.metahit.eu/"/>
            <person name="Pajon A."/>
            <person name="Turner K."/>
            <person name="Parkhill J."/>
            <person name="Duncan S."/>
            <person name="Flint H."/>
        </authorList>
    </citation>
    <scope>NUCLEOTIDE SEQUENCE [LARGE SCALE GENOMIC DNA]</scope>
    <source>
        <strain evidence="1 2">T2-87</strain>
    </source>
</reference>
<protein>
    <submittedName>
        <fullName evidence="1">Uncharacterized protein</fullName>
    </submittedName>
</protein>
<proteinExistence type="predicted"/>
<accession>D4JD99</accession>
<dbReference type="Proteomes" id="UP000008801">
    <property type="component" value="Chromosome"/>
</dbReference>
<name>D4JD99_9FIRM</name>
<evidence type="ECO:0000313" key="2">
    <source>
        <dbReference type="Proteomes" id="UP000008801"/>
    </source>
</evidence>
<gene>
    <name evidence="1" type="ORF">EC1_05040</name>
</gene>